<feature type="region of interest" description="Disordered" evidence="1">
    <location>
        <begin position="30"/>
        <end position="59"/>
    </location>
</feature>
<sequence>MGIKKGLLPIFLIMYGVSLNDAETDYAPKELRNGRASNRNIEPETPNMGGRYNEQPTFE</sequence>
<comment type="caution">
    <text evidence="2">The sequence shown here is derived from an EMBL/GenBank/DDBJ whole genome shotgun (WGS) entry which is preliminary data.</text>
</comment>
<reference evidence="2 3" key="1">
    <citation type="submission" date="2015-03" db="EMBL/GenBank/DDBJ databases">
        <title>Genome sequence of Kiloniella sp. P1-1, isolated from the gut microflora of Pacific white shrimp, Penaeus vannamei.</title>
        <authorList>
            <person name="Shao Z."/>
            <person name="Wang L."/>
            <person name="Li X."/>
        </authorList>
    </citation>
    <scope>NUCLEOTIDE SEQUENCE [LARGE SCALE GENOMIC DNA]</scope>
    <source>
        <strain evidence="2 3">P1-1</strain>
    </source>
</reference>
<evidence type="ECO:0000313" key="3">
    <source>
        <dbReference type="Proteomes" id="UP000034491"/>
    </source>
</evidence>
<keyword evidence="3" id="KW-1185">Reference proteome</keyword>
<evidence type="ECO:0000313" key="2">
    <source>
        <dbReference type="EMBL" id="KKJ75160.1"/>
    </source>
</evidence>
<gene>
    <name evidence="2" type="ORF">WH95_19875</name>
</gene>
<name>A0A0M2R598_9PROT</name>
<dbReference type="AlphaFoldDB" id="A0A0M2R598"/>
<accession>A0A0M2R598</accession>
<protein>
    <submittedName>
        <fullName evidence="2">Uncharacterized protein</fullName>
    </submittedName>
</protein>
<evidence type="ECO:0000256" key="1">
    <source>
        <dbReference type="SAM" id="MobiDB-lite"/>
    </source>
</evidence>
<dbReference type="EMBL" id="LANI01000042">
    <property type="protein sequence ID" value="KKJ75160.1"/>
    <property type="molecule type" value="Genomic_DNA"/>
</dbReference>
<dbReference type="Proteomes" id="UP000034491">
    <property type="component" value="Unassembled WGS sequence"/>
</dbReference>
<proteinExistence type="predicted"/>
<dbReference type="STRING" id="1549748.WH95_19875"/>
<organism evidence="2 3">
    <name type="scientific">Kiloniella litopenaei</name>
    <dbReference type="NCBI Taxonomy" id="1549748"/>
    <lineage>
        <taxon>Bacteria</taxon>
        <taxon>Pseudomonadati</taxon>
        <taxon>Pseudomonadota</taxon>
        <taxon>Alphaproteobacteria</taxon>
        <taxon>Rhodospirillales</taxon>
        <taxon>Kiloniellaceae</taxon>
        <taxon>Kiloniella</taxon>
    </lineage>
</organism>